<dbReference type="Proteomes" id="UP000688947">
    <property type="component" value="Unassembled WGS sequence"/>
</dbReference>
<dbReference type="OrthoDB" id="128563at2759"/>
<comment type="caution">
    <text evidence="2">The sequence shown here is derived from an EMBL/GenBank/DDBJ whole genome shotgun (WGS) entry which is preliminary data.</text>
</comment>
<feature type="region of interest" description="Disordered" evidence="1">
    <location>
        <begin position="173"/>
        <end position="204"/>
    </location>
</feature>
<evidence type="ECO:0000256" key="1">
    <source>
        <dbReference type="SAM" id="MobiDB-lite"/>
    </source>
</evidence>
<evidence type="ECO:0000313" key="3">
    <source>
        <dbReference type="Proteomes" id="UP000688947"/>
    </source>
</evidence>
<feature type="region of interest" description="Disordered" evidence="1">
    <location>
        <begin position="80"/>
        <end position="159"/>
    </location>
</feature>
<evidence type="ECO:0000313" key="2">
    <source>
        <dbReference type="EMBL" id="KAG6968959.1"/>
    </source>
</evidence>
<dbReference type="VEuPathDB" id="FungiDB:PC110_g8617"/>
<protein>
    <submittedName>
        <fullName evidence="2">Uncharacterized protein</fullName>
    </submittedName>
</protein>
<name>A0A8T1UTY6_9STRA</name>
<reference evidence="2" key="1">
    <citation type="submission" date="2021-01" db="EMBL/GenBank/DDBJ databases">
        <title>Phytophthora aleatoria, a newly-described species from Pinus radiata is distinct from Phytophthora cactorum isolates based on comparative genomics.</title>
        <authorList>
            <person name="Mcdougal R."/>
            <person name="Panda P."/>
            <person name="Williams N."/>
            <person name="Studholme D.J."/>
        </authorList>
    </citation>
    <scope>NUCLEOTIDE SEQUENCE</scope>
    <source>
        <strain evidence="2">NZFS 3830</strain>
    </source>
</reference>
<sequence length="204" mass="21739">MKNQRAVILRQKRIIQHQGFLRLDDPHMTAAAGAGLDVMDIPAGESHRVELTIHPQQDGSATSPIAAVSSAATPATSFEAPIASGPAVRSADGPTSSAMPPQRPLCTLGQLRRAPLSTLTPMEKLRRYANPKSPVAGGSRRRPSAPPPHLPYACPLPGEAGHEEISALLGLILPQDTMSDGDGQRSAKTSSRTRRKKTRRLQLS</sequence>
<dbReference type="AlphaFoldDB" id="A0A8T1UTY6"/>
<gene>
    <name evidence="2" type="ORF">JG687_00003500</name>
</gene>
<proteinExistence type="predicted"/>
<feature type="compositionally biased region" description="Basic residues" evidence="1">
    <location>
        <begin position="191"/>
        <end position="204"/>
    </location>
</feature>
<organism evidence="2 3">
    <name type="scientific">Phytophthora cactorum</name>
    <dbReference type="NCBI Taxonomy" id="29920"/>
    <lineage>
        <taxon>Eukaryota</taxon>
        <taxon>Sar</taxon>
        <taxon>Stramenopiles</taxon>
        <taxon>Oomycota</taxon>
        <taxon>Peronosporomycetes</taxon>
        <taxon>Peronosporales</taxon>
        <taxon>Peronosporaceae</taxon>
        <taxon>Phytophthora</taxon>
    </lineage>
</organism>
<accession>A0A8T1UTY6</accession>
<dbReference type="EMBL" id="JAENGZ010000108">
    <property type="protein sequence ID" value="KAG6968959.1"/>
    <property type="molecule type" value="Genomic_DNA"/>
</dbReference>